<keyword evidence="4" id="KW-0812">Transmembrane</keyword>
<sequence length="126" mass="14216">MTGNTFGDISDGLFTEGEIHENLSLMNLSNNDITKISADTFKGAPAVEFLYLENNDIKQAGRYTFEHMERLRVLDMSNALGRRPRESKADLISVLFDAEKKGFVELAELKLSANEIEQLHKDSFCK</sequence>
<name>A0A0C2GQY5_9BILA</name>
<dbReference type="PANTHER" id="PTHR46473:SF10">
    <property type="entry name" value="LD45603P-RELATED"/>
    <property type="match status" value="1"/>
</dbReference>
<evidence type="ECO:0000256" key="5">
    <source>
        <dbReference type="ARBA" id="ARBA00022729"/>
    </source>
</evidence>
<evidence type="ECO:0000256" key="6">
    <source>
        <dbReference type="ARBA" id="ARBA00022989"/>
    </source>
</evidence>
<dbReference type="InterPro" id="IPR001611">
    <property type="entry name" value="Leu-rich_rpt"/>
</dbReference>
<dbReference type="EMBL" id="KN732055">
    <property type="protein sequence ID" value="KIH59356.1"/>
    <property type="molecule type" value="Genomic_DNA"/>
</dbReference>
<keyword evidence="9" id="KW-1015">Disulfide bond</keyword>
<dbReference type="PANTHER" id="PTHR46473">
    <property type="entry name" value="GH08155P"/>
    <property type="match status" value="1"/>
</dbReference>
<reference evidence="11 12" key="1">
    <citation type="submission" date="2013-12" db="EMBL/GenBank/DDBJ databases">
        <title>Draft genome of the parsitic nematode Ancylostoma duodenale.</title>
        <authorList>
            <person name="Mitreva M."/>
        </authorList>
    </citation>
    <scope>NUCLEOTIDE SEQUENCE [LARGE SCALE GENOMIC DNA]</scope>
    <source>
        <strain evidence="11 12">Zhejiang</strain>
    </source>
</reference>
<keyword evidence="10" id="KW-0407">Ion channel</keyword>
<keyword evidence="5" id="KW-0732">Signal</keyword>
<evidence type="ECO:0000256" key="7">
    <source>
        <dbReference type="ARBA" id="ARBA00023065"/>
    </source>
</evidence>
<accession>A0A0C2GQY5</accession>
<dbReference type="Pfam" id="PF13855">
    <property type="entry name" value="LRR_8"/>
    <property type="match status" value="1"/>
</dbReference>
<keyword evidence="12" id="KW-1185">Reference proteome</keyword>
<dbReference type="GO" id="GO:0034220">
    <property type="term" value="P:monoatomic ion transmembrane transport"/>
    <property type="evidence" value="ECO:0007669"/>
    <property type="project" value="UniProtKB-KW"/>
</dbReference>
<evidence type="ECO:0000256" key="8">
    <source>
        <dbReference type="ARBA" id="ARBA00023136"/>
    </source>
</evidence>
<proteinExistence type="predicted"/>
<keyword evidence="6" id="KW-1133">Transmembrane helix</keyword>
<evidence type="ECO:0000256" key="9">
    <source>
        <dbReference type="ARBA" id="ARBA00023157"/>
    </source>
</evidence>
<keyword evidence="7" id="KW-0406">Ion transport</keyword>
<dbReference type="InterPro" id="IPR032675">
    <property type="entry name" value="LRR_dom_sf"/>
</dbReference>
<keyword evidence="2" id="KW-0813">Transport</keyword>
<dbReference type="AlphaFoldDB" id="A0A0C2GQY5"/>
<dbReference type="GO" id="GO:0005886">
    <property type="term" value="C:plasma membrane"/>
    <property type="evidence" value="ECO:0007669"/>
    <property type="project" value="UniProtKB-SubCell"/>
</dbReference>
<comment type="subcellular location">
    <subcellularLocation>
        <location evidence="1">Cell membrane</location>
        <topology evidence="1">Single-pass membrane protein</topology>
    </subcellularLocation>
</comment>
<keyword evidence="3" id="KW-1003">Cell membrane</keyword>
<protein>
    <submittedName>
        <fullName evidence="11">Leucine Rich repeat-containing domain protein</fullName>
    </submittedName>
</protein>
<evidence type="ECO:0000313" key="11">
    <source>
        <dbReference type="EMBL" id="KIH59356.1"/>
    </source>
</evidence>
<evidence type="ECO:0000256" key="1">
    <source>
        <dbReference type="ARBA" id="ARBA00004162"/>
    </source>
</evidence>
<evidence type="ECO:0000256" key="4">
    <source>
        <dbReference type="ARBA" id="ARBA00022692"/>
    </source>
</evidence>
<gene>
    <name evidence="11" type="ORF">ANCDUO_10414</name>
</gene>
<dbReference type="SUPFAM" id="SSF52058">
    <property type="entry name" value="L domain-like"/>
    <property type="match status" value="1"/>
</dbReference>
<evidence type="ECO:0000256" key="2">
    <source>
        <dbReference type="ARBA" id="ARBA00022448"/>
    </source>
</evidence>
<keyword evidence="8" id="KW-0472">Membrane</keyword>
<dbReference type="Gene3D" id="3.80.10.10">
    <property type="entry name" value="Ribonuclease Inhibitor"/>
    <property type="match status" value="1"/>
</dbReference>
<dbReference type="OrthoDB" id="694479at2759"/>
<evidence type="ECO:0000256" key="10">
    <source>
        <dbReference type="ARBA" id="ARBA00023303"/>
    </source>
</evidence>
<evidence type="ECO:0000256" key="3">
    <source>
        <dbReference type="ARBA" id="ARBA00022475"/>
    </source>
</evidence>
<organism evidence="11 12">
    <name type="scientific">Ancylostoma duodenale</name>
    <dbReference type="NCBI Taxonomy" id="51022"/>
    <lineage>
        <taxon>Eukaryota</taxon>
        <taxon>Metazoa</taxon>
        <taxon>Ecdysozoa</taxon>
        <taxon>Nematoda</taxon>
        <taxon>Chromadorea</taxon>
        <taxon>Rhabditida</taxon>
        <taxon>Rhabditina</taxon>
        <taxon>Rhabditomorpha</taxon>
        <taxon>Strongyloidea</taxon>
        <taxon>Ancylostomatidae</taxon>
        <taxon>Ancylostomatinae</taxon>
        <taxon>Ancylostoma</taxon>
    </lineage>
</organism>
<dbReference type="InterPro" id="IPR051432">
    <property type="entry name" value="KCNMA1_auxiliary"/>
</dbReference>
<evidence type="ECO:0000313" key="12">
    <source>
        <dbReference type="Proteomes" id="UP000054047"/>
    </source>
</evidence>
<feature type="non-terminal residue" evidence="11">
    <location>
        <position position="126"/>
    </location>
</feature>
<dbReference type="Proteomes" id="UP000054047">
    <property type="component" value="Unassembled WGS sequence"/>
</dbReference>